<proteinExistence type="predicted"/>
<evidence type="ECO:0000256" key="6">
    <source>
        <dbReference type="ARBA" id="ARBA00022833"/>
    </source>
</evidence>
<keyword evidence="10" id="KW-0539">Nucleus</keyword>
<gene>
    <name evidence="13" type="primary">AlNc14C26G2556</name>
    <name evidence="13" type="ORF">ALNC14_029580</name>
</gene>
<dbReference type="GO" id="GO:0000123">
    <property type="term" value="C:histone acetyltransferase complex"/>
    <property type="evidence" value="ECO:0007669"/>
    <property type="project" value="TreeGrafter"/>
</dbReference>
<organism evidence="13">
    <name type="scientific">Albugo laibachii Nc14</name>
    <dbReference type="NCBI Taxonomy" id="890382"/>
    <lineage>
        <taxon>Eukaryota</taxon>
        <taxon>Sar</taxon>
        <taxon>Stramenopiles</taxon>
        <taxon>Oomycota</taxon>
        <taxon>Peronosporomycetes</taxon>
        <taxon>Albuginales</taxon>
        <taxon>Albuginaceae</taxon>
        <taxon>Albugo</taxon>
    </lineage>
</organism>
<dbReference type="InterPro" id="IPR035898">
    <property type="entry name" value="TAZ_dom_sf"/>
</dbReference>
<keyword evidence="5" id="KW-0863">Zinc-finger</keyword>
<dbReference type="Gene3D" id="1.20.1020.10">
    <property type="entry name" value="TAZ domain"/>
    <property type="match status" value="1"/>
</dbReference>
<comment type="catalytic activity">
    <reaction evidence="11">
        <text>L-lysyl-[protein] + acetyl-CoA = N(6)-acetyl-L-lysyl-[protein] + CoA + H(+)</text>
        <dbReference type="Rhea" id="RHEA:45948"/>
        <dbReference type="Rhea" id="RHEA-COMP:9752"/>
        <dbReference type="Rhea" id="RHEA-COMP:10731"/>
        <dbReference type="ChEBI" id="CHEBI:15378"/>
        <dbReference type="ChEBI" id="CHEBI:29969"/>
        <dbReference type="ChEBI" id="CHEBI:57287"/>
        <dbReference type="ChEBI" id="CHEBI:57288"/>
        <dbReference type="ChEBI" id="CHEBI:61930"/>
        <dbReference type="EC" id="2.3.1.48"/>
    </reaction>
</comment>
<dbReference type="GO" id="GO:0004402">
    <property type="term" value="F:histone acetyltransferase activity"/>
    <property type="evidence" value="ECO:0007669"/>
    <property type="project" value="InterPro"/>
</dbReference>
<dbReference type="GO" id="GO:0005634">
    <property type="term" value="C:nucleus"/>
    <property type="evidence" value="ECO:0007669"/>
    <property type="project" value="UniProtKB-SubCell"/>
</dbReference>
<dbReference type="GO" id="GO:0031490">
    <property type="term" value="F:chromatin DNA binding"/>
    <property type="evidence" value="ECO:0007669"/>
    <property type="project" value="TreeGrafter"/>
</dbReference>
<keyword evidence="8" id="KW-0805">Transcription regulation</keyword>
<sequence length="194" mass="22297">MKSVHGAFAFFDNDAINRYKVAGRSHSTLNMRLHTSTLSRSHEEKFELYNHALLHASECTQMAQCSSKRCHKVRASIDHFVRCYGPRRTVSPIESCEDCVKIWGLLCYHAKSCNTPIEGHCIVSQCDYLRGKIAQKEKMDCMELDDAREKLQRCVQNEWPTERRIAQIEADRIQALQLIADIRAAKAMSHVRNT</sequence>
<keyword evidence="6" id="KW-0862">Zinc</keyword>
<feature type="domain" description="TAZ-type" evidence="12">
    <location>
        <begin position="43"/>
        <end position="127"/>
    </location>
</feature>
<dbReference type="SMART" id="SM00551">
    <property type="entry name" value="ZnF_TAZ"/>
    <property type="match status" value="1"/>
</dbReference>
<reference evidence="13" key="1">
    <citation type="journal article" date="2011" name="PLoS Biol.">
        <title>Gene gain and loss during evolution of obligate parasitism in the white rust pathogen of Arabidopsis thaliana.</title>
        <authorList>
            <person name="Kemen E."/>
            <person name="Gardiner A."/>
            <person name="Schultz-Larsen T."/>
            <person name="Kemen A.C."/>
            <person name="Balmuth A.L."/>
            <person name="Robert-Seilaniantz A."/>
            <person name="Bailey K."/>
            <person name="Holub E."/>
            <person name="Studholme D.J."/>
            <person name="Maclean D."/>
            <person name="Jones J.D."/>
        </authorList>
    </citation>
    <scope>NUCLEOTIDE SEQUENCE</scope>
</reference>
<evidence type="ECO:0000256" key="4">
    <source>
        <dbReference type="ARBA" id="ARBA00022723"/>
    </source>
</evidence>
<evidence type="ECO:0000256" key="8">
    <source>
        <dbReference type="ARBA" id="ARBA00023015"/>
    </source>
</evidence>
<dbReference type="PANTHER" id="PTHR13808">
    <property type="entry name" value="CBP/P300-RELATED"/>
    <property type="match status" value="1"/>
</dbReference>
<keyword evidence="9" id="KW-0804">Transcription</keyword>
<evidence type="ECO:0000256" key="2">
    <source>
        <dbReference type="ARBA" id="ARBA00013184"/>
    </source>
</evidence>
<dbReference type="AlphaFoldDB" id="F0W6S0"/>
<dbReference type="InterPro" id="IPR013178">
    <property type="entry name" value="Histone_AcTrfase_Rtt109/CBP"/>
</dbReference>
<dbReference type="GO" id="GO:0003713">
    <property type="term" value="F:transcription coactivator activity"/>
    <property type="evidence" value="ECO:0007669"/>
    <property type="project" value="TreeGrafter"/>
</dbReference>
<dbReference type="Pfam" id="PF02135">
    <property type="entry name" value="zf-TAZ"/>
    <property type="match status" value="1"/>
</dbReference>
<protein>
    <recommendedName>
        <fullName evidence="2">histone acetyltransferase</fullName>
        <ecNumber evidence="2">2.3.1.48</ecNumber>
    </recommendedName>
</protein>
<dbReference type="EC" id="2.3.1.48" evidence="2"/>
<accession>F0W6S0</accession>
<dbReference type="GO" id="GO:0045944">
    <property type="term" value="P:positive regulation of transcription by RNA polymerase II"/>
    <property type="evidence" value="ECO:0007669"/>
    <property type="project" value="TreeGrafter"/>
</dbReference>
<evidence type="ECO:0000256" key="11">
    <source>
        <dbReference type="ARBA" id="ARBA00048017"/>
    </source>
</evidence>
<keyword evidence="3" id="KW-0808">Transferase</keyword>
<reference evidence="13" key="2">
    <citation type="submission" date="2011-02" db="EMBL/GenBank/DDBJ databases">
        <authorList>
            <person name="MacLean D."/>
        </authorList>
    </citation>
    <scope>NUCLEOTIDE SEQUENCE</scope>
</reference>
<name>F0W6S0_9STRA</name>
<dbReference type="GO" id="GO:0005667">
    <property type="term" value="C:transcription regulator complex"/>
    <property type="evidence" value="ECO:0007669"/>
    <property type="project" value="TreeGrafter"/>
</dbReference>
<dbReference type="PANTHER" id="PTHR13808:SF1">
    <property type="entry name" value="HISTONE ACETYLTRANSFERASE"/>
    <property type="match status" value="1"/>
</dbReference>
<keyword evidence="7" id="KW-0156">Chromatin regulator</keyword>
<keyword evidence="4" id="KW-0479">Metal-binding</keyword>
<evidence type="ECO:0000256" key="1">
    <source>
        <dbReference type="ARBA" id="ARBA00004123"/>
    </source>
</evidence>
<evidence type="ECO:0000256" key="10">
    <source>
        <dbReference type="ARBA" id="ARBA00023242"/>
    </source>
</evidence>
<dbReference type="SUPFAM" id="SSF57933">
    <property type="entry name" value="TAZ domain"/>
    <property type="match status" value="1"/>
</dbReference>
<evidence type="ECO:0000256" key="3">
    <source>
        <dbReference type="ARBA" id="ARBA00022679"/>
    </source>
</evidence>
<dbReference type="GO" id="GO:0008270">
    <property type="term" value="F:zinc ion binding"/>
    <property type="evidence" value="ECO:0007669"/>
    <property type="project" value="UniProtKB-KW"/>
</dbReference>
<dbReference type="EMBL" id="FR824071">
    <property type="protein sequence ID" value="CCA16815.1"/>
    <property type="molecule type" value="Genomic_DNA"/>
</dbReference>
<dbReference type="InterPro" id="IPR000197">
    <property type="entry name" value="Znf_TAZ"/>
</dbReference>
<evidence type="ECO:0000256" key="9">
    <source>
        <dbReference type="ARBA" id="ARBA00023163"/>
    </source>
</evidence>
<evidence type="ECO:0000256" key="7">
    <source>
        <dbReference type="ARBA" id="ARBA00022853"/>
    </source>
</evidence>
<evidence type="ECO:0000259" key="12">
    <source>
        <dbReference type="SMART" id="SM00551"/>
    </source>
</evidence>
<dbReference type="HOGENOM" id="CLU_102391_0_0_1"/>
<evidence type="ECO:0000256" key="5">
    <source>
        <dbReference type="ARBA" id="ARBA00022771"/>
    </source>
</evidence>
<comment type="subcellular location">
    <subcellularLocation>
        <location evidence="1">Nucleus</location>
    </subcellularLocation>
</comment>
<evidence type="ECO:0000313" key="13">
    <source>
        <dbReference type="EMBL" id="CCA16815.1"/>
    </source>
</evidence>